<reference evidence="3" key="2">
    <citation type="submission" date="2025-08" db="UniProtKB">
        <authorList>
            <consortium name="RefSeq"/>
        </authorList>
    </citation>
    <scope>IDENTIFICATION</scope>
    <source>
        <tissue evidence="3">Leaf</tissue>
    </source>
</reference>
<dbReference type="SUPFAM" id="SSF52279">
    <property type="entry name" value="Beta-D-glucan exohydrolase, C-terminal domain"/>
    <property type="match status" value="1"/>
</dbReference>
<protein>
    <submittedName>
        <fullName evidence="3">Uncharacterized protein LOC104224737</fullName>
    </submittedName>
</protein>
<name>A0A1U7WKF2_NICSY</name>
<accession>A0A1U7WKF2</accession>
<dbReference type="RefSeq" id="XP_009774735.1">
    <property type="nucleotide sequence ID" value="XM_009776433.1"/>
</dbReference>
<dbReference type="InterPro" id="IPR051915">
    <property type="entry name" value="Cellulose_Degrad_GH3"/>
</dbReference>
<dbReference type="eggNOG" id="ENOG502QQ55">
    <property type="taxonomic scope" value="Eukaryota"/>
</dbReference>
<dbReference type="GO" id="GO:0008422">
    <property type="term" value="F:beta-glucosidase activity"/>
    <property type="evidence" value="ECO:0007669"/>
    <property type="project" value="TreeGrafter"/>
</dbReference>
<dbReference type="AlphaFoldDB" id="A0A1U7WKF2"/>
<dbReference type="PANTHER" id="PTHR30620:SF33">
    <property type="entry name" value="BETA-D-GLUCAN EXOHYDROLASE-LIKE PROTEIN-RELATED"/>
    <property type="match status" value="1"/>
</dbReference>
<evidence type="ECO:0000313" key="2">
    <source>
        <dbReference type="Proteomes" id="UP000189701"/>
    </source>
</evidence>
<evidence type="ECO:0000256" key="1">
    <source>
        <dbReference type="ARBA" id="ARBA00022801"/>
    </source>
</evidence>
<keyword evidence="1" id="KW-0378">Hydrolase</keyword>
<sequence>MASQAVRALYSSPLALTHLIPEYSRPSLEGTYRDVARETVCKSLILLKKGKDPKKPFLPLDKNANKIIVTGNHDMVTSDVLREMIENEMEIVFEPNPTPETFARQDFSLAIYRGHCPVVLEPAQVDAFVAGLQQGAGISHMFFLEIIHFNLTWFKTVDQLPMHARGNSDPLFSFGFGLTT</sequence>
<dbReference type="STRING" id="4096.A0A1U7WKF2"/>
<dbReference type="InterPro" id="IPR036881">
    <property type="entry name" value="Glyco_hydro_3_C_sf"/>
</dbReference>
<dbReference type="Proteomes" id="UP000189701">
    <property type="component" value="Unplaced"/>
</dbReference>
<dbReference type="PANTHER" id="PTHR30620">
    <property type="entry name" value="PERIPLASMIC BETA-GLUCOSIDASE-RELATED"/>
    <property type="match status" value="1"/>
</dbReference>
<gene>
    <name evidence="3" type="primary">LOC104224737</name>
</gene>
<reference evidence="2" key="1">
    <citation type="journal article" date="2013" name="Genome Biol.">
        <title>Reference genomes and transcriptomes of Nicotiana sylvestris and Nicotiana tomentosiformis.</title>
        <authorList>
            <person name="Sierro N."/>
            <person name="Battey J.N."/>
            <person name="Ouadi S."/>
            <person name="Bovet L."/>
            <person name="Goepfert S."/>
            <person name="Bakaher N."/>
            <person name="Peitsch M.C."/>
            <person name="Ivanov N.V."/>
        </authorList>
    </citation>
    <scope>NUCLEOTIDE SEQUENCE [LARGE SCALE GENOMIC DNA]</scope>
</reference>
<proteinExistence type="predicted"/>
<organism evidence="2 3">
    <name type="scientific">Nicotiana sylvestris</name>
    <name type="common">Wood tobacco</name>
    <name type="synonym">South American tobacco</name>
    <dbReference type="NCBI Taxonomy" id="4096"/>
    <lineage>
        <taxon>Eukaryota</taxon>
        <taxon>Viridiplantae</taxon>
        <taxon>Streptophyta</taxon>
        <taxon>Embryophyta</taxon>
        <taxon>Tracheophyta</taxon>
        <taxon>Spermatophyta</taxon>
        <taxon>Magnoliopsida</taxon>
        <taxon>eudicotyledons</taxon>
        <taxon>Gunneridae</taxon>
        <taxon>Pentapetalae</taxon>
        <taxon>asterids</taxon>
        <taxon>lamiids</taxon>
        <taxon>Solanales</taxon>
        <taxon>Solanaceae</taxon>
        <taxon>Nicotianoideae</taxon>
        <taxon>Nicotianeae</taxon>
        <taxon>Nicotiana</taxon>
    </lineage>
</organism>
<evidence type="ECO:0000313" key="3">
    <source>
        <dbReference type="RefSeq" id="XP_009774735.1"/>
    </source>
</evidence>
<keyword evidence="2" id="KW-1185">Reference proteome</keyword>
<dbReference type="GO" id="GO:0009251">
    <property type="term" value="P:glucan catabolic process"/>
    <property type="evidence" value="ECO:0007669"/>
    <property type="project" value="TreeGrafter"/>
</dbReference>